<evidence type="ECO:0008006" key="3">
    <source>
        <dbReference type="Google" id="ProtNLM"/>
    </source>
</evidence>
<organism evidence="1 2">
    <name type="scientific">Rhodosorus marinus</name>
    <dbReference type="NCBI Taxonomy" id="101924"/>
    <lineage>
        <taxon>Eukaryota</taxon>
        <taxon>Rhodophyta</taxon>
        <taxon>Stylonematophyceae</taxon>
        <taxon>Stylonematales</taxon>
        <taxon>Stylonemataceae</taxon>
        <taxon>Rhodosorus</taxon>
    </lineage>
</organism>
<protein>
    <recommendedName>
        <fullName evidence="3">Gluconeogenesis factor</fullName>
    </recommendedName>
</protein>
<dbReference type="SUPFAM" id="SSF142338">
    <property type="entry name" value="CofD-like"/>
    <property type="match status" value="1"/>
</dbReference>
<proteinExistence type="predicted"/>
<dbReference type="CDD" id="cd07187">
    <property type="entry name" value="YvcK_like"/>
    <property type="match status" value="1"/>
</dbReference>
<evidence type="ECO:0000313" key="2">
    <source>
        <dbReference type="Proteomes" id="UP001157974"/>
    </source>
</evidence>
<comment type="caution">
    <text evidence="1">The sequence shown here is derived from an EMBL/GenBank/DDBJ whole genome shotgun (WGS) entry which is preliminary data.</text>
</comment>
<dbReference type="EMBL" id="JAMWBK010000003">
    <property type="protein sequence ID" value="KAJ8906805.1"/>
    <property type="molecule type" value="Genomic_DNA"/>
</dbReference>
<dbReference type="AlphaFoldDB" id="A0AAV8UWK9"/>
<dbReference type="InterPro" id="IPR002882">
    <property type="entry name" value="CofD"/>
</dbReference>
<reference evidence="1 2" key="1">
    <citation type="journal article" date="2023" name="Nat. Commun.">
        <title>Origin of minicircular mitochondrial genomes in red algae.</title>
        <authorList>
            <person name="Lee Y."/>
            <person name="Cho C.H."/>
            <person name="Lee Y.M."/>
            <person name="Park S.I."/>
            <person name="Yang J.H."/>
            <person name="West J.A."/>
            <person name="Bhattacharya D."/>
            <person name="Yoon H.S."/>
        </authorList>
    </citation>
    <scope>NUCLEOTIDE SEQUENCE [LARGE SCALE GENOMIC DNA]</scope>
    <source>
        <strain evidence="1 2">CCMP1338</strain>
        <tissue evidence="1">Whole cell</tissue>
    </source>
</reference>
<dbReference type="Gene3D" id="3.40.50.10680">
    <property type="entry name" value="CofD-like domains"/>
    <property type="match status" value="1"/>
</dbReference>
<evidence type="ECO:0000313" key="1">
    <source>
        <dbReference type="EMBL" id="KAJ8906805.1"/>
    </source>
</evidence>
<dbReference type="Pfam" id="PF01933">
    <property type="entry name" value="CofD"/>
    <property type="match status" value="1"/>
</dbReference>
<keyword evidence="2" id="KW-1185">Reference proteome</keyword>
<gene>
    <name evidence="1" type="ORF">NDN08_003291</name>
</gene>
<dbReference type="PANTHER" id="PTHR31240:SF0">
    <property type="entry name" value="MATERNAL EFFECT EMBRYO ARREST 18"/>
    <property type="match status" value="1"/>
</dbReference>
<sequence>MGSLDSEMGSLGSEMGSVGGYKSSVRGAEILDLERVSVDSERRLVIFSGGTAFNSCARLMREESLLKVSYVLPVSDDGGSTSEIIKCLGGPAVGDIRSRCVQLSDDTDTETLAVREILGHRLSSDSQQTAEDEWHSVLDGSHKLWTAVAKPYRETILAFLEHFRFQLRDKQFDFRNGSVGNFFLSGARCFFKSLEAATLILSRVLKMDEGVRVLPAISTEKRVSLVAELENGTLLHGQNLISHPGGKTEESKLQTLPSKIRRIFYNGAERYPEPNPAVVDSLVSSDSIIYSMGSLFTSIAPTLALRGVGDIISEKAVSKILILNATLDRETRWSYGEMKASDVVLAISEVLTEAMVCQKRAYSPQDFVTTMIVPEGGEIEVDFDRLAQLGITDIVPVPTILEGERVLYNEEHLVECLRELTKI</sequence>
<accession>A0AAV8UWK9</accession>
<dbReference type="PANTHER" id="PTHR31240">
    <property type="entry name" value="MATERNAL EFFECT EMBRYO ARREST 18"/>
    <property type="match status" value="1"/>
</dbReference>
<dbReference type="InterPro" id="IPR038136">
    <property type="entry name" value="CofD-like_dom_sf"/>
</dbReference>
<dbReference type="Proteomes" id="UP001157974">
    <property type="component" value="Unassembled WGS sequence"/>
</dbReference>
<dbReference type="GO" id="GO:0043743">
    <property type="term" value="F:LPPG:FO 2-phospho-L-lactate transferase activity"/>
    <property type="evidence" value="ECO:0007669"/>
    <property type="project" value="InterPro"/>
</dbReference>
<name>A0AAV8UWK9_9RHOD</name>